<proteinExistence type="inferred from homology"/>
<evidence type="ECO:0000256" key="2">
    <source>
        <dbReference type="ARBA" id="ARBA00008160"/>
    </source>
</evidence>
<dbReference type="GO" id="GO:0043001">
    <property type="term" value="P:Golgi to plasma membrane protein transport"/>
    <property type="evidence" value="ECO:0007669"/>
    <property type="project" value="TreeGrafter"/>
</dbReference>
<gene>
    <name evidence="11" type="ORF">BQ2448_7510</name>
</gene>
<dbReference type="OrthoDB" id="542931at2759"/>
<organism evidence="11 12">
    <name type="scientific">Microbotryum intermedium</name>
    <dbReference type="NCBI Taxonomy" id="269621"/>
    <lineage>
        <taxon>Eukaryota</taxon>
        <taxon>Fungi</taxon>
        <taxon>Dikarya</taxon>
        <taxon>Basidiomycota</taxon>
        <taxon>Pucciniomycotina</taxon>
        <taxon>Microbotryomycetes</taxon>
        <taxon>Microbotryales</taxon>
        <taxon>Microbotryaceae</taxon>
        <taxon>Microbotryum</taxon>
    </lineage>
</organism>
<feature type="transmembrane region" description="Helical" evidence="10">
    <location>
        <begin position="152"/>
        <end position="173"/>
    </location>
</feature>
<feature type="compositionally biased region" description="Low complexity" evidence="9">
    <location>
        <begin position="261"/>
        <end position="276"/>
    </location>
</feature>
<comment type="subcellular location">
    <subcellularLocation>
        <location evidence="1">Golgi apparatus membrane</location>
        <topology evidence="1">Multi-pass membrane protein</topology>
    </subcellularLocation>
</comment>
<dbReference type="GO" id="GO:0005829">
    <property type="term" value="C:cytosol"/>
    <property type="evidence" value="ECO:0007669"/>
    <property type="project" value="GOC"/>
</dbReference>
<feature type="compositionally biased region" description="Polar residues" evidence="9">
    <location>
        <begin position="242"/>
        <end position="253"/>
    </location>
</feature>
<dbReference type="GO" id="GO:0005802">
    <property type="term" value="C:trans-Golgi network"/>
    <property type="evidence" value="ECO:0007669"/>
    <property type="project" value="TreeGrafter"/>
</dbReference>
<dbReference type="PANTHER" id="PTHR12952">
    <property type="entry name" value="SYS1"/>
    <property type="match status" value="1"/>
</dbReference>
<dbReference type="PANTHER" id="PTHR12952:SF0">
    <property type="entry name" value="PROTEIN SYS1 HOMOLOG"/>
    <property type="match status" value="1"/>
</dbReference>
<accession>A0A238FNX6</accession>
<evidence type="ECO:0000256" key="3">
    <source>
        <dbReference type="ARBA" id="ARBA00022448"/>
    </source>
</evidence>
<evidence type="ECO:0000256" key="10">
    <source>
        <dbReference type="SAM" id="Phobius"/>
    </source>
</evidence>
<evidence type="ECO:0000256" key="9">
    <source>
        <dbReference type="SAM" id="MobiDB-lite"/>
    </source>
</evidence>
<evidence type="ECO:0000256" key="6">
    <source>
        <dbReference type="ARBA" id="ARBA00022989"/>
    </source>
</evidence>
<sequence>MAPAARLTLPAGTRLPTFHIAPPHFRVQGWDPLLIIAQIVTLQTLHYLTLAVLLPPLLSTFASSTLLEYEGGPSSVSVVMDWREFIGRPTTSLATRRSLPAGLVGLDVFQAVSTSGARGLKALIAEGDGQAVHVGVKEITEGLVRVLEYDQFRGWVVALAWCITALVDVIYLYHFVRRPTHILDSSLTLLFNHFILTTYYSSHFPTSFFFYFILIGSSIAQIVLAEQMCVRREMKEGFTFDETGSNGTGSPEVTMTGRLGSSGSAGSNGKGVANGAMSPLLRNSPSLNPSEPLRRASSPNPTSSSSNRTDELEMGVFSTPSPTTLKSHSHTKSFGTGIGTGTVKKPHSKHLSLSTAMQSVLGGSNGGGGTVSSPISMKGGNNYERVSGKDRDGD</sequence>
<evidence type="ECO:0000313" key="11">
    <source>
        <dbReference type="EMBL" id="SCV73584.1"/>
    </source>
</evidence>
<evidence type="ECO:0000256" key="4">
    <source>
        <dbReference type="ARBA" id="ARBA00022692"/>
    </source>
</evidence>
<protein>
    <submittedName>
        <fullName evidence="11">BQ2448_7510 protein</fullName>
    </submittedName>
</protein>
<dbReference type="GO" id="GO:0000139">
    <property type="term" value="C:Golgi membrane"/>
    <property type="evidence" value="ECO:0007669"/>
    <property type="project" value="UniProtKB-SubCell"/>
</dbReference>
<keyword evidence="8 10" id="KW-0472">Membrane</keyword>
<dbReference type="GO" id="GO:0034067">
    <property type="term" value="P:protein localization to Golgi apparatus"/>
    <property type="evidence" value="ECO:0007669"/>
    <property type="project" value="TreeGrafter"/>
</dbReference>
<keyword evidence="3" id="KW-0813">Transport</keyword>
<evidence type="ECO:0000313" key="12">
    <source>
        <dbReference type="Proteomes" id="UP000198372"/>
    </source>
</evidence>
<dbReference type="AlphaFoldDB" id="A0A238FNX6"/>
<keyword evidence="6 10" id="KW-1133">Transmembrane helix</keyword>
<feature type="compositionally biased region" description="Low complexity" evidence="9">
    <location>
        <begin position="297"/>
        <end position="307"/>
    </location>
</feature>
<keyword evidence="7" id="KW-0333">Golgi apparatus</keyword>
<name>A0A238FNX6_9BASI</name>
<keyword evidence="5" id="KW-0653">Protein transport</keyword>
<evidence type="ECO:0000256" key="8">
    <source>
        <dbReference type="ARBA" id="ARBA00023136"/>
    </source>
</evidence>
<dbReference type="GO" id="GO:0006895">
    <property type="term" value="P:Golgi to endosome transport"/>
    <property type="evidence" value="ECO:0007669"/>
    <property type="project" value="TreeGrafter"/>
</dbReference>
<comment type="similarity">
    <text evidence="2">Belongs to the SYS1 family.</text>
</comment>
<dbReference type="EMBL" id="FMSP01000018">
    <property type="protein sequence ID" value="SCV73584.1"/>
    <property type="molecule type" value="Genomic_DNA"/>
</dbReference>
<feature type="region of interest" description="Disordered" evidence="9">
    <location>
        <begin position="240"/>
        <end position="394"/>
    </location>
</feature>
<reference evidence="12" key="1">
    <citation type="submission" date="2016-09" db="EMBL/GenBank/DDBJ databases">
        <authorList>
            <person name="Jeantristanb JTB J.-T."/>
            <person name="Ricardo R."/>
        </authorList>
    </citation>
    <scope>NUCLEOTIDE SEQUENCE [LARGE SCALE GENOMIC DNA]</scope>
</reference>
<keyword evidence="4 10" id="KW-0812">Transmembrane</keyword>
<dbReference type="InterPro" id="IPR019185">
    <property type="entry name" value="Integral_membrane_SYS1-rel"/>
</dbReference>
<evidence type="ECO:0000256" key="7">
    <source>
        <dbReference type="ARBA" id="ARBA00023034"/>
    </source>
</evidence>
<evidence type="ECO:0000256" key="1">
    <source>
        <dbReference type="ARBA" id="ARBA00004653"/>
    </source>
</evidence>
<dbReference type="STRING" id="269621.A0A238FNX6"/>
<feature type="transmembrane region" description="Helical" evidence="10">
    <location>
        <begin position="208"/>
        <end position="225"/>
    </location>
</feature>
<keyword evidence="12" id="KW-1185">Reference proteome</keyword>
<dbReference type="Proteomes" id="UP000198372">
    <property type="component" value="Unassembled WGS sequence"/>
</dbReference>
<evidence type="ECO:0000256" key="5">
    <source>
        <dbReference type="ARBA" id="ARBA00022927"/>
    </source>
</evidence>
<dbReference type="Pfam" id="PF09801">
    <property type="entry name" value="SYS1"/>
    <property type="match status" value="2"/>
</dbReference>